<dbReference type="OrthoDB" id="5427350at2759"/>
<dbReference type="AlphaFoldDB" id="A0A9W9KJ66"/>
<reference evidence="3" key="2">
    <citation type="journal article" date="2023" name="IMA Fungus">
        <title>Comparative genomic study of the Penicillium genus elucidates a diverse pangenome and 15 lateral gene transfer events.</title>
        <authorList>
            <person name="Petersen C."/>
            <person name="Sorensen T."/>
            <person name="Nielsen M.R."/>
            <person name="Sondergaard T.E."/>
            <person name="Sorensen J.L."/>
            <person name="Fitzpatrick D.A."/>
            <person name="Frisvad J.C."/>
            <person name="Nielsen K.L."/>
        </authorList>
    </citation>
    <scope>NUCLEOTIDE SEQUENCE</scope>
    <source>
        <strain evidence="3">IBT 30069</strain>
    </source>
</reference>
<dbReference type="Proteomes" id="UP001149165">
    <property type="component" value="Unassembled WGS sequence"/>
</dbReference>
<organism evidence="3 4">
    <name type="scientific">Penicillium angulare</name>
    <dbReference type="NCBI Taxonomy" id="116970"/>
    <lineage>
        <taxon>Eukaryota</taxon>
        <taxon>Fungi</taxon>
        <taxon>Dikarya</taxon>
        <taxon>Ascomycota</taxon>
        <taxon>Pezizomycotina</taxon>
        <taxon>Eurotiomycetes</taxon>
        <taxon>Eurotiomycetidae</taxon>
        <taxon>Eurotiales</taxon>
        <taxon>Aspergillaceae</taxon>
        <taxon>Penicillium</taxon>
    </lineage>
</organism>
<proteinExistence type="predicted"/>
<gene>
    <name evidence="3" type="ORF">N7456_003912</name>
</gene>
<evidence type="ECO:0000256" key="2">
    <source>
        <dbReference type="SAM" id="Phobius"/>
    </source>
</evidence>
<dbReference type="PANTHER" id="PTHR35340">
    <property type="entry name" value="PQQ ENZYME REPEAT PROTEIN-RELATED"/>
    <property type="match status" value="1"/>
</dbReference>
<evidence type="ECO:0000256" key="1">
    <source>
        <dbReference type="SAM" id="MobiDB-lite"/>
    </source>
</evidence>
<keyword evidence="2" id="KW-1133">Transmembrane helix</keyword>
<protein>
    <recommendedName>
        <fullName evidence="5">Arylsulfotransferase</fullName>
    </recommendedName>
</protein>
<dbReference type="Pfam" id="PF14269">
    <property type="entry name" value="Arylsulfotran_2"/>
    <property type="match status" value="1"/>
</dbReference>
<accession>A0A9W9KJ66</accession>
<dbReference type="PANTHER" id="PTHR35340:SF5">
    <property type="entry name" value="ASST-DOMAIN-CONTAINING PROTEIN"/>
    <property type="match status" value="1"/>
</dbReference>
<name>A0A9W9KJ66_9EURO</name>
<reference evidence="3" key="1">
    <citation type="submission" date="2022-11" db="EMBL/GenBank/DDBJ databases">
        <authorList>
            <person name="Petersen C."/>
        </authorList>
    </citation>
    <scope>NUCLEOTIDE SEQUENCE</scope>
    <source>
        <strain evidence="3">IBT 30069</strain>
    </source>
</reference>
<feature type="compositionally biased region" description="Acidic residues" evidence="1">
    <location>
        <begin position="598"/>
        <end position="607"/>
    </location>
</feature>
<dbReference type="InterPro" id="IPR053143">
    <property type="entry name" value="Arylsulfate_ST"/>
</dbReference>
<comment type="caution">
    <text evidence="3">The sequence shown here is derived from an EMBL/GenBank/DDBJ whole genome shotgun (WGS) entry which is preliminary data.</text>
</comment>
<keyword evidence="4" id="KW-1185">Reference proteome</keyword>
<feature type="transmembrane region" description="Helical" evidence="2">
    <location>
        <begin position="16"/>
        <end position="35"/>
    </location>
</feature>
<evidence type="ECO:0008006" key="5">
    <source>
        <dbReference type="Google" id="ProtNLM"/>
    </source>
</evidence>
<feature type="region of interest" description="Disordered" evidence="1">
    <location>
        <begin position="597"/>
        <end position="616"/>
    </location>
</feature>
<dbReference type="InterPro" id="IPR011047">
    <property type="entry name" value="Quinoprotein_ADH-like_sf"/>
</dbReference>
<dbReference type="InterPro" id="IPR039535">
    <property type="entry name" value="ASST-like"/>
</dbReference>
<evidence type="ECO:0000313" key="4">
    <source>
        <dbReference type="Proteomes" id="UP001149165"/>
    </source>
</evidence>
<keyword evidence="2" id="KW-0472">Membrane</keyword>
<evidence type="ECO:0000313" key="3">
    <source>
        <dbReference type="EMBL" id="KAJ5107237.1"/>
    </source>
</evidence>
<dbReference type="SUPFAM" id="SSF50998">
    <property type="entry name" value="Quinoprotein alcohol dehydrogenase-like"/>
    <property type="match status" value="1"/>
</dbReference>
<feature type="transmembrane region" description="Helical" evidence="2">
    <location>
        <begin position="540"/>
        <end position="563"/>
    </location>
</feature>
<sequence>MLPVFRSNKWPSGTRLLLDLFVVVTAIASLHYLLIPVLLRLNLRLGVGLFDHGFYGLYPMPQYVSFDMQSPDVELAIWDDRCSDGYVFIAPHGSPIEGSNPVILDKRGNLVWTMPMDRPATDFNMQEYFGEKYLTYWHGISDHGHGLGSYSMLDSHYIHRFEVTPVGNFEGDIHDFQISQNDTALIVIYDLKQANLEEFDGPHNGFIYDGIFQEVDIATGALLFEWHFSNHVPLNASYTPELKGTGRDSTSPWDPYHINSVDKDDSGNYIVSARHTHSVYNIDGTTGEILWVLGGKDNEFTDTSDGRATDFSWQHDARWHDERTLTLYDNAAKDFLGPITRSRGMIIDIDVPNRIAAVREEYFHPEGIRAHSQGNMQILPNTGNAFVGWGHCAAYTEFTPEGEILCDTHLSASNWFQLGLVVSYRSYKNDWVGRPLTIPTAVVVEDSVYVSWNGATEIAAWQLELWDGVDMDNMHFEPVMKVEKTDFETKVELPAEIPRTSFRLVALDSKDAFLGKTTLLSKHPRQTFSEWLGIDVFGELSYPVIITIFAVFCCYLLAVYRILKAIIPLVSRSFGGCGGFRGIQLGRRLGFKPIATNTEEEDEEEDIPLMTYTHED</sequence>
<dbReference type="EMBL" id="JAPQKH010000003">
    <property type="protein sequence ID" value="KAJ5107237.1"/>
    <property type="molecule type" value="Genomic_DNA"/>
</dbReference>
<keyword evidence="2" id="KW-0812">Transmembrane</keyword>